<protein>
    <submittedName>
        <fullName evidence="1">Uncharacterized protein</fullName>
    </submittedName>
</protein>
<dbReference type="AlphaFoldDB" id="Q9FRJ5"/>
<accession>Q9FRJ5</accession>
<reference evidence="2" key="2">
    <citation type="journal article" date="2008" name="Nucleic Acids Res.">
        <title>The rice annotation project database (RAP-DB): 2008 update.</title>
        <authorList>
            <consortium name="The rice annotation project (RAP)"/>
        </authorList>
    </citation>
    <scope>GENOME REANNOTATION</scope>
    <source>
        <strain evidence="2">cv. Nipponbare</strain>
    </source>
</reference>
<sequence>MTCLVANRGGRAGCRSTGAQVCGEEEVAPETGRGGGSGRVEEGGGAVAVAVVVAPNEEANKQPEQARVWQRLLDQSNKLRSQRGGLELRVKVELEQEGPASMSGCKLSSSEAGASSSAELSIAGAQARGRCSSRAWGLSNWGVVASKLS</sequence>
<reference evidence="2" key="1">
    <citation type="journal article" date="2005" name="Nature">
        <title>The map-based sequence of the rice genome.</title>
        <authorList>
            <consortium name="International rice genome sequencing project (IRGSP)"/>
            <person name="Matsumoto T."/>
            <person name="Wu J."/>
            <person name="Kanamori H."/>
            <person name="Katayose Y."/>
            <person name="Fujisawa M."/>
            <person name="Namiki N."/>
            <person name="Mizuno H."/>
            <person name="Yamamoto K."/>
            <person name="Antonio B.A."/>
            <person name="Baba T."/>
            <person name="Sakata K."/>
            <person name="Nagamura Y."/>
            <person name="Aoki H."/>
            <person name="Arikawa K."/>
            <person name="Arita K."/>
            <person name="Bito T."/>
            <person name="Chiden Y."/>
            <person name="Fujitsuka N."/>
            <person name="Fukunaka R."/>
            <person name="Hamada M."/>
            <person name="Harada C."/>
            <person name="Hayashi A."/>
            <person name="Hijishita S."/>
            <person name="Honda M."/>
            <person name="Hosokawa S."/>
            <person name="Ichikawa Y."/>
            <person name="Idonuma A."/>
            <person name="Iijima M."/>
            <person name="Ikeda M."/>
            <person name="Ikeno M."/>
            <person name="Ito K."/>
            <person name="Ito S."/>
            <person name="Ito T."/>
            <person name="Ito Y."/>
            <person name="Ito Y."/>
            <person name="Iwabuchi A."/>
            <person name="Kamiya K."/>
            <person name="Karasawa W."/>
            <person name="Kurita K."/>
            <person name="Katagiri S."/>
            <person name="Kikuta A."/>
            <person name="Kobayashi H."/>
            <person name="Kobayashi N."/>
            <person name="Machita K."/>
            <person name="Maehara T."/>
            <person name="Masukawa M."/>
            <person name="Mizubayashi T."/>
            <person name="Mukai Y."/>
            <person name="Nagasaki H."/>
            <person name="Nagata Y."/>
            <person name="Naito S."/>
            <person name="Nakashima M."/>
            <person name="Nakama Y."/>
            <person name="Nakamichi Y."/>
            <person name="Nakamura M."/>
            <person name="Meguro A."/>
            <person name="Negishi M."/>
            <person name="Ohta I."/>
            <person name="Ohta T."/>
            <person name="Okamoto M."/>
            <person name="Ono N."/>
            <person name="Saji S."/>
            <person name="Sakaguchi M."/>
            <person name="Sakai K."/>
            <person name="Shibata M."/>
            <person name="Shimokawa T."/>
            <person name="Song J."/>
            <person name="Takazaki Y."/>
            <person name="Terasawa K."/>
            <person name="Tsugane M."/>
            <person name="Tsuji K."/>
            <person name="Ueda S."/>
            <person name="Waki K."/>
            <person name="Yamagata H."/>
            <person name="Yamamoto M."/>
            <person name="Yamamoto S."/>
            <person name="Yamane H."/>
            <person name="Yoshiki S."/>
            <person name="Yoshihara R."/>
            <person name="Yukawa K."/>
            <person name="Zhong H."/>
            <person name="Yano M."/>
            <person name="Yuan Q."/>
            <person name="Ouyang S."/>
            <person name="Liu J."/>
            <person name="Jones K.M."/>
            <person name="Gansberger K."/>
            <person name="Moffat K."/>
            <person name="Hill J."/>
            <person name="Bera J."/>
            <person name="Fadrosh D."/>
            <person name="Jin S."/>
            <person name="Johri S."/>
            <person name="Kim M."/>
            <person name="Overton L."/>
            <person name="Reardon M."/>
            <person name="Tsitrin T."/>
            <person name="Vuong H."/>
            <person name="Weaver B."/>
            <person name="Ciecko A."/>
            <person name="Tallon L."/>
            <person name="Jackson J."/>
            <person name="Pai G."/>
            <person name="Aken S.V."/>
            <person name="Utterback T."/>
            <person name="Reidmuller S."/>
            <person name="Feldblyum T."/>
            <person name="Hsiao J."/>
            <person name="Zismann V."/>
            <person name="Iobst S."/>
            <person name="de Vazeille A.R."/>
            <person name="Buell C.R."/>
            <person name="Ying K."/>
            <person name="Li Y."/>
            <person name="Lu T."/>
            <person name="Huang Y."/>
            <person name="Zhao Q."/>
            <person name="Feng Q."/>
            <person name="Zhang L."/>
            <person name="Zhu J."/>
            <person name="Weng Q."/>
            <person name="Mu J."/>
            <person name="Lu Y."/>
            <person name="Fan D."/>
            <person name="Liu Y."/>
            <person name="Guan J."/>
            <person name="Zhang Y."/>
            <person name="Yu S."/>
            <person name="Liu X."/>
            <person name="Zhang Y."/>
            <person name="Hong G."/>
            <person name="Han B."/>
            <person name="Choisne N."/>
            <person name="Demange N."/>
            <person name="Orjeda G."/>
            <person name="Samain S."/>
            <person name="Cattolico L."/>
            <person name="Pelletier E."/>
            <person name="Couloux A."/>
            <person name="Segurens B."/>
            <person name="Wincker P."/>
            <person name="D'Hont A."/>
            <person name="Scarpelli C."/>
            <person name="Weissenbach J."/>
            <person name="Salanoubat M."/>
            <person name="Quetier F."/>
            <person name="Yu Y."/>
            <person name="Kim H.R."/>
            <person name="Rambo T."/>
            <person name="Currie J."/>
            <person name="Collura K."/>
            <person name="Luo M."/>
            <person name="Yang T."/>
            <person name="Ammiraju J.S.S."/>
            <person name="Engler F."/>
            <person name="Soderlund C."/>
            <person name="Wing R.A."/>
            <person name="Palmer L.E."/>
            <person name="de la Bastide M."/>
            <person name="Spiegel L."/>
            <person name="Nascimento L."/>
            <person name="Zutavern T."/>
            <person name="O'Shaughnessy A."/>
            <person name="Dike S."/>
            <person name="Dedhia N."/>
            <person name="Preston R."/>
            <person name="Balija V."/>
            <person name="McCombie W.R."/>
            <person name="Chow T."/>
            <person name="Chen H."/>
            <person name="Chung M."/>
            <person name="Chen C."/>
            <person name="Shaw J."/>
            <person name="Wu H."/>
            <person name="Hsiao K."/>
            <person name="Chao Y."/>
            <person name="Chu M."/>
            <person name="Cheng C."/>
            <person name="Hour A."/>
            <person name="Lee P."/>
            <person name="Lin S."/>
            <person name="Lin Y."/>
            <person name="Liou J."/>
            <person name="Liu S."/>
            <person name="Hsing Y."/>
            <person name="Raghuvanshi S."/>
            <person name="Mohanty A."/>
            <person name="Bharti A.K."/>
            <person name="Gaur A."/>
            <person name="Gupta V."/>
            <person name="Kumar D."/>
            <person name="Ravi V."/>
            <person name="Vij S."/>
            <person name="Kapur A."/>
            <person name="Khurana P."/>
            <person name="Khurana P."/>
            <person name="Khurana J.P."/>
            <person name="Tyagi A.K."/>
            <person name="Gaikwad K."/>
            <person name="Singh A."/>
            <person name="Dalal V."/>
            <person name="Srivastava S."/>
            <person name="Dixit A."/>
            <person name="Pal A.K."/>
            <person name="Ghazi I.A."/>
            <person name="Yadav M."/>
            <person name="Pandit A."/>
            <person name="Bhargava A."/>
            <person name="Sureshbabu K."/>
            <person name="Batra K."/>
            <person name="Sharma T.R."/>
            <person name="Mohapatra T."/>
            <person name="Singh N.K."/>
            <person name="Messing J."/>
            <person name="Nelson A.B."/>
            <person name="Fuks G."/>
            <person name="Kavchok S."/>
            <person name="Keizer G."/>
            <person name="Linton E."/>
            <person name="Llaca V."/>
            <person name="Song R."/>
            <person name="Tanyolac B."/>
            <person name="Young S."/>
            <person name="Ho-Il K."/>
            <person name="Hahn J.H."/>
            <person name="Sangsakoo G."/>
            <person name="Vanavichit A."/>
            <person name="de Mattos Luiz.A.T."/>
            <person name="Zimmer P.D."/>
            <person name="Malone G."/>
            <person name="Dellagostin O."/>
            <person name="de Oliveira A.C."/>
            <person name="Bevan M."/>
            <person name="Bancroft I."/>
            <person name="Minx P."/>
            <person name="Cordum H."/>
            <person name="Wilson R."/>
            <person name="Cheng Z."/>
            <person name="Jin W."/>
            <person name="Jiang J."/>
            <person name="Leong S.A."/>
            <person name="Iwama H."/>
            <person name="Gojobori T."/>
            <person name="Itoh T."/>
            <person name="Niimura Y."/>
            <person name="Fujii Y."/>
            <person name="Habara T."/>
            <person name="Sakai H."/>
            <person name="Sato Y."/>
            <person name="Wilson G."/>
            <person name="Kumar K."/>
            <person name="McCouch S."/>
            <person name="Juretic N."/>
            <person name="Hoen D."/>
            <person name="Wright S."/>
            <person name="Bruskiewich R."/>
            <person name="Bureau T."/>
            <person name="Miyao A."/>
            <person name="Hirochika H."/>
            <person name="Nishikawa T."/>
            <person name="Kadowaki K."/>
            <person name="Sugiura M."/>
            <person name="Burr B."/>
            <person name="Sasaki T."/>
        </authorList>
    </citation>
    <scope>NUCLEOTIDE SEQUENCE [LARGE SCALE GENOMIC DNA]</scope>
    <source>
        <strain evidence="2">cv. Nipponbare</strain>
    </source>
</reference>
<evidence type="ECO:0000313" key="1">
    <source>
        <dbReference type="EMBL" id="AAG46108.1"/>
    </source>
</evidence>
<dbReference type="EMBL" id="AC073166">
    <property type="protein sequence ID" value="AAG46108.1"/>
    <property type="molecule type" value="Genomic_DNA"/>
</dbReference>
<dbReference type="Proteomes" id="UP000000763">
    <property type="component" value="Chromosome 10"/>
</dbReference>
<gene>
    <name evidence="1" type="primary">OSJNBb0064P21.9</name>
</gene>
<organism evidence="1 2">
    <name type="scientific">Oryza sativa subsp. japonica</name>
    <name type="common">Rice</name>
    <dbReference type="NCBI Taxonomy" id="39947"/>
    <lineage>
        <taxon>Eukaryota</taxon>
        <taxon>Viridiplantae</taxon>
        <taxon>Streptophyta</taxon>
        <taxon>Embryophyta</taxon>
        <taxon>Tracheophyta</taxon>
        <taxon>Spermatophyta</taxon>
        <taxon>Magnoliopsida</taxon>
        <taxon>Liliopsida</taxon>
        <taxon>Poales</taxon>
        <taxon>Poaceae</taxon>
        <taxon>BOP clade</taxon>
        <taxon>Oryzoideae</taxon>
        <taxon>Oryzeae</taxon>
        <taxon>Oryzinae</taxon>
        <taxon>Oryza</taxon>
        <taxon>Oryza sativa</taxon>
    </lineage>
</organism>
<name>Q9FRJ5_ORYSJ</name>
<proteinExistence type="predicted"/>
<evidence type="ECO:0000313" key="2">
    <source>
        <dbReference type="Proteomes" id="UP000000763"/>
    </source>
</evidence>